<evidence type="ECO:0000313" key="1">
    <source>
        <dbReference type="EMBL" id="AXY22315.1"/>
    </source>
</evidence>
<accession>A0A347WBS2</accession>
<organism evidence="1 2">
    <name type="scientific">Komagataeibacter saccharivorans</name>
    <dbReference type="NCBI Taxonomy" id="265959"/>
    <lineage>
        <taxon>Bacteria</taxon>
        <taxon>Pseudomonadati</taxon>
        <taxon>Pseudomonadota</taxon>
        <taxon>Alphaproteobacteria</taxon>
        <taxon>Acetobacterales</taxon>
        <taxon>Acetobacteraceae</taxon>
        <taxon>Komagataeibacter</taxon>
    </lineage>
</organism>
<protein>
    <submittedName>
        <fullName evidence="1">HTH-type transcriptional repressor NicR</fullName>
    </submittedName>
</protein>
<keyword evidence="2" id="KW-1185">Reference proteome</keyword>
<dbReference type="SMART" id="SM00347">
    <property type="entry name" value="HTH_MARR"/>
    <property type="match status" value="1"/>
</dbReference>
<dbReference type="GeneID" id="98313439"/>
<dbReference type="RefSeq" id="WP_110547067.1">
    <property type="nucleotide sequence ID" value="NZ_CALCQY010000045.1"/>
</dbReference>
<proteinExistence type="predicted"/>
<dbReference type="PANTHER" id="PTHR33164">
    <property type="entry name" value="TRANSCRIPTIONAL REGULATOR, MARR FAMILY"/>
    <property type="match status" value="1"/>
</dbReference>
<dbReference type="Proteomes" id="UP000264120">
    <property type="component" value="Chromosome"/>
</dbReference>
<dbReference type="AlphaFoldDB" id="A0A347WBS2"/>
<gene>
    <name evidence="1" type="primary">nicR_2</name>
    <name evidence="1" type="ORF">CD178_01538</name>
</gene>
<dbReference type="KEGG" id="ksc:CD178_01538"/>
<dbReference type="Gene3D" id="1.10.10.10">
    <property type="entry name" value="Winged helix-like DNA-binding domain superfamily/Winged helix DNA-binding domain"/>
    <property type="match status" value="1"/>
</dbReference>
<dbReference type="InterPro" id="IPR000835">
    <property type="entry name" value="HTH_MarR-typ"/>
</dbReference>
<dbReference type="GO" id="GO:0006950">
    <property type="term" value="P:response to stress"/>
    <property type="evidence" value="ECO:0007669"/>
    <property type="project" value="TreeGrafter"/>
</dbReference>
<evidence type="ECO:0000313" key="2">
    <source>
        <dbReference type="Proteomes" id="UP000264120"/>
    </source>
</evidence>
<dbReference type="PROSITE" id="PS50995">
    <property type="entry name" value="HTH_MARR_2"/>
    <property type="match status" value="1"/>
</dbReference>
<dbReference type="OrthoDB" id="9814496at2"/>
<dbReference type="GO" id="GO:0003700">
    <property type="term" value="F:DNA-binding transcription factor activity"/>
    <property type="evidence" value="ECO:0007669"/>
    <property type="project" value="InterPro"/>
</dbReference>
<dbReference type="EMBL" id="CP023036">
    <property type="protein sequence ID" value="AXY22315.1"/>
    <property type="molecule type" value="Genomic_DNA"/>
</dbReference>
<dbReference type="InterPro" id="IPR039422">
    <property type="entry name" value="MarR/SlyA-like"/>
</dbReference>
<sequence>MAYDLNKQIGHLLRRAYQRHTHLFQTAIPDEHLTSVQLAVIATIFREGERSLMYIGRVTAIDHATLRGISLRLKQRGLIRIRSNPDDRRERLVSLTREGEEAARLYIPQAAHVTELTLEPLDPCERIAALHVLRKLAGA</sequence>
<dbReference type="PANTHER" id="PTHR33164:SF95">
    <property type="entry name" value="TRANSCRIPTIONAL REGULATOR"/>
    <property type="match status" value="1"/>
</dbReference>
<name>A0A347WBS2_9PROT</name>
<reference evidence="1 2" key="1">
    <citation type="submission" date="2017-08" db="EMBL/GenBank/DDBJ databases">
        <title>Complete genome sequence of Gluconacetobacter saccharivorans CV1 isolated from Fermented Vinegar.</title>
        <authorList>
            <person name="Kim S.-Y."/>
        </authorList>
    </citation>
    <scope>NUCLEOTIDE SEQUENCE [LARGE SCALE GENOMIC DNA]</scope>
    <source>
        <strain evidence="1 2">CV1</strain>
    </source>
</reference>
<dbReference type="InterPro" id="IPR036388">
    <property type="entry name" value="WH-like_DNA-bd_sf"/>
</dbReference>
<dbReference type="InterPro" id="IPR036390">
    <property type="entry name" value="WH_DNA-bd_sf"/>
</dbReference>
<dbReference type="SUPFAM" id="SSF46785">
    <property type="entry name" value="Winged helix' DNA-binding domain"/>
    <property type="match status" value="1"/>
</dbReference>